<dbReference type="InterPro" id="IPR004104">
    <property type="entry name" value="Gfo/Idh/MocA-like_OxRdtase_C"/>
</dbReference>
<dbReference type="InterPro" id="IPR000683">
    <property type="entry name" value="Gfo/Idh/MocA-like_OxRdtase_N"/>
</dbReference>
<feature type="compositionally biased region" description="Basic and acidic residues" evidence="2">
    <location>
        <begin position="353"/>
        <end position="362"/>
    </location>
</feature>
<dbReference type="Proteomes" id="UP001174314">
    <property type="component" value="Chromosome"/>
</dbReference>
<evidence type="ECO:0000259" key="3">
    <source>
        <dbReference type="Pfam" id="PF01408"/>
    </source>
</evidence>
<dbReference type="RefSeq" id="WP_204087326.1">
    <property type="nucleotide sequence ID" value="NZ_CP137757.1"/>
</dbReference>
<feature type="compositionally biased region" description="Basic and acidic residues" evidence="2">
    <location>
        <begin position="374"/>
        <end position="387"/>
    </location>
</feature>
<evidence type="ECO:0000256" key="1">
    <source>
        <dbReference type="ARBA" id="ARBA00010928"/>
    </source>
</evidence>
<dbReference type="PANTHER" id="PTHR43708">
    <property type="entry name" value="CONSERVED EXPRESSED OXIDOREDUCTASE (EUROFUNG)"/>
    <property type="match status" value="1"/>
</dbReference>
<proteinExistence type="inferred from homology"/>
<dbReference type="AlphaFoldDB" id="A0AAU0PZD3"/>
<feature type="domain" description="Gfo/Idh/MocA-like oxidoreductase C-terminal" evidence="4">
    <location>
        <begin position="151"/>
        <end position="351"/>
    </location>
</feature>
<accession>A0AAU0PZD3</accession>
<dbReference type="Pfam" id="PF02894">
    <property type="entry name" value="GFO_IDH_MocA_C"/>
    <property type="match status" value="1"/>
</dbReference>
<organism evidence="5 6">
    <name type="scientific">Corynebacterium pseudokroppenstedtii</name>
    <dbReference type="NCBI Taxonomy" id="2804917"/>
    <lineage>
        <taxon>Bacteria</taxon>
        <taxon>Bacillati</taxon>
        <taxon>Actinomycetota</taxon>
        <taxon>Actinomycetes</taxon>
        <taxon>Mycobacteriales</taxon>
        <taxon>Corynebacteriaceae</taxon>
        <taxon>Corynebacterium</taxon>
    </lineage>
</organism>
<dbReference type="InterPro" id="IPR008354">
    <property type="entry name" value="Glc-Fru_OxRdtase_bac"/>
</dbReference>
<dbReference type="PRINTS" id="PR01775">
    <property type="entry name" value="GLFROXRDTASE"/>
</dbReference>
<gene>
    <name evidence="5" type="ORF">Q0N40_07685</name>
</gene>
<dbReference type="EMBL" id="CP137757">
    <property type="protein sequence ID" value="WPF24420.1"/>
    <property type="molecule type" value="Genomic_DNA"/>
</dbReference>
<dbReference type="Gene3D" id="3.30.360.10">
    <property type="entry name" value="Dihydrodipicolinate Reductase, domain 2"/>
    <property type="match status" value="1"/>
</dbReference>
<dbReference type="Pfam" id="PF01408">
    <property type="entry name" value="GFO_IDH_MocA"/>
    <property type="match status" value="1"/>
</dbReference>
<evidence type="ECO:0000256" key="2">
    <source>
        <dbReference type="SAM" id="MobiDB-lite"/>
    </source>
</evidence>
<evidence type="ECO:0000259" key="4">
    <source>
        <dbReference type="Pfam" id="PF02894"/>
    </source>
</evidence>
<keyword evidence="6" id="KW-1185">Reference proteome</keyword>
<sequence length="387" mass="42357">MSDNTLENTSSNKPGSPDRPYRFAVVGLGQIAQQAFLPGLAQLPEAQLAAVVTSDPGKAERYDFPGYSYDHYQELLDSGDIDAVYVATPVDRHREFTIPALHAGIPVLCEKPMAPSVDDCQAMIDAANETGTTLMLAYRMHTDPFMIDLVELVRSGKLGDARYFTSQFSHTINPENHRANHGFWGGPVPDLGVYALNMVRNLYEEEPTTVFAIGGHHEGTGLDTTPTVSVSLRFDSGRTAQFTASYSTSSTEGFTLAASKGKVVSPSSYMWGEGSDLHATVSIADEEGSRTDTTEEWHYDAKDQFAGETRYFLTCVRENKQPEPDGEEGLLDIRVCEAVKESLETGRPVSLEPRTRERRISADEGQEIPAPSKPGEDDIAVKAPEEL</sequence>
<dbReference type="KEGG" id="cpsk:Q0N40_07685"/>
<evidence type="ECO:0000313" key="6">
    <source>
        <dbReference type="Proteomes" id="UP001174314"/>
    </source>
</evidence>
<dbReference type="InterPro" id="IPR036291">
    <property type="entry name" value="NAD(P)-bd_dom_sf"/>
</dbReference>
<protein>
    <submittedName>
        <fullName evidence="5">Gfo/Idh/MocA family oxidoreductase</fullName>
    </submittedName>
</protein>
<dbReference type="SUPFAM" id="SSF55347">
    <property type="entry name" value="Glyceraldehyde-3-phosphate dehydrogenase-like, C-terminal domain"/>
    <property type="match status" value="1"/>
</dbReference>
<name>A0AAU0PZD3_9CORY</name>
<dbReference type="SUPFAM" id="SSF51735">
    <property type="entry name" value="NAD(P)-binding Rossmann-fold domains"/>
    <property type="match status" value="1"/>
</dbReference>
<comment type="similarity">
    <text evidence="1">Belongs to the Gfo/Idh/MocA family.</text>
</comment>
<evidence type="ECO:0000313" key="5">
    <source>
        <dbReference type="EMBL" id="WPF24420.1"/>
    </source>
</evidence>
<dbReference type="GO" id="GO:0000166">
    <property type="term" value="F:nucleotide binding"/>
    <property type="evidence" value="ECO:0007669"/>
    <property type="project" value="InterPro"/>
</dbReference>
<dbReference type="PANTHER" id="PTHR43708:SF4">
    <property type="entry name" value="OXIDOREDUCTASE YCEM-RELATED"/>
    <property type="match status" value="1"/>
</dbReference>
<feature type="region of interest" description="Disordered" evidence="2">
    <location>
        <begin position="342"/>
        <end position="387"/>
    </location>
</feature>
<reference evidence="5 6" key="1">
    <citation type="submission" date="2023-10" db="EMBL/GenBank/DDBJ databases">
        <title>complete genome sequence of Corynebacterium pseudokroppenstedtii P15-C1.</title>
        <authorList>
            <person name="Bruggemann H."/>
            <person name="Poehlein A."/>
        </authorList>
    </citation>
    <scope>NUCLEOTIDE SEQUENCE [LARGE SCALE GENOMIC DNA]</scope>
    <source>
        <strain evidence="5 6">P15_C1</strain>
    </source>
</reference>
<dbReference type="InterPro" id="IPR051317">
    <property type="entry name" value="Gfo/Idh/MocA_oxidoreduct"/>
</dbReference>
<feature type="domain" description="Gfo/Idh/MocA-like oxidoreductase N-terminal" evidence="3">
    <location>
        <begin position="22"/>
        <end position="137"/>
    </location>
</feature>
<dbReference type="Gene3D" id="3.40.50.720">
    <property type="entry name" value="NAD(P)-binding Rossmann-like Domain"/>
    <property type="match status" value="1"/>
</dbReference>